<evidence type="ECO:0000313" key="2">
    <source>
        <dbReference type="Proteomes" id="UP000014174"/>
    </source>
</evidence>
<dbReference type="AlphaFoldDB" id="R9GYB2"/>
<keyword evidence="2" id="KW-1185">Reference proteome</keyword>
<dbReference type="Proteomes" id="UP000014174">
    <property type="component" value="Unassembled WGS sequence"/>
</dbReference>
<name>R9GYB2_9SPHI</name>
<dbReference type="RefSeq" id="WP_016193406.1">
    <property type="nucleotide sequence ID" value="NZ_AQPN01000002.1"/>
</dbReference>
<sequence length="101" mass="11579">MDLETKKRGRKQGSQNKITLNLKQRLNLFIERNFEGLQEQYDLLEAKDKLSFTVALLPYLIPKLSAVAASVEIETKLQSLNESQLNDMINLILEQNDDTAE</sequence>
<evidence type="ECO:0000313" key="1">
    <source>
        <dbReference type="EMBL" id="EOR96726.1"/>
    </source>
</evidence>
<protein>
    <submittedName>
        <fullName evidence="1">Uncharacterized protein</fullName>
    </submittedName>
</protein>
<accession>R9GYB2</accession>
<gene>
    <name evidence="1" type="ORF">ADIARSV_0149</name>
</gene>
<proteinExistence type="predicted"/>
<dbReference type="EMBL" id="AQPN01000002">
    <property type="protein sequence ID" value="EOR96726.1"/>
    <property type="molecule type" value="Genomic_DNA"/>
</dbReference>
<organism evidence="1 2">
    <name type="scientific">Arcticibacter svalbardensis MN12-7</name>
    <dbReference type="NCBI Taxonomy" id="1150600"/>
    <lineage>
        <taxon>Bacteria</taxon>
        <taxon>Pseudomonadati</taxon>
        <taxon>Bacteroidota</taxon>
        <taxon>Sphingobacteriia</taxon>
        <taxon>Sphingobacteriales</taxon>
        <taxon>Sphingobacteriaceae</taxon>
        <taxon>Arcticibacter</taxon>
    </lineage>
</organism>
<dbReference type="eggNOG" id="ENOG5030Y9T">
    <property type="taxonomic scope" value="Bacteria"/>
</dbReference>
<comment type="caution">
    <text evidence="1">The sequence shown here is derived from an EMBL/GenBank/DDBJ whole genome shotgun (WGS) entry which is preliminary data.</text>
</comment>
<reference evidence="1 2" key="1">
    <citation type="journal article" date="2013" name="Genome Announc.">
        <title>Draft Genome Sequence of Arcticibacter svalbardensis Strain MN12-7T, a Member of the Family Sphingobacteriaceae Isolated from an Arctic Soil Sample.</title>
        <authorList>
            <person name="Shivaji S."/>
            <person name="Ara S."/>
            <person name="Prasad S."/>
            <person name="Manasa B.P."/>
            <person name="Begum Z."/>
            <person name="Singh A."/>
            <person name="Kumar Pinnaka A."/>
        </authorList>
    </citation>
    <scope>NUCLEOTIDE SEQUENCE [LARGE SCALE GENOMIC DNA]</scope>
    <source>
        <strain evidence="1 2">MN12-7</strain>
    </source>
</reference>
<dbReference type="STRING" id="1150600.ADIARSV_0149"/>